<accession>A0A1J4L1P4</accession>
<dbReference type="SMART" id="SM00710">
    <property type="entry name" value="PbH1"/>
    <property type="match status" value="11"/>
</dbReference>
<reference evidence="4" key="1">
    <citation type="submission" date="2016-10" db="EMBL/GenBank/DDBJ databases">
        <authorList>
            <person name="Benchimol M."/>
            <person name="Almeida L.G."/>
            <person name="Vasconcelos A.T."/>
            <person name="Perreira-Neves A."/>
            <person name="Rosa I.A."/>
            <person name="Tasca T."/>
            <person name="Bogo M.R."/>
            <person name="de Souza W."/>
        </authorList>
    </citation>
    <scope>NUCLEOTIDE SEQUENCE [LARGE SCALE GENOMIC DNA]</scope>
    <source>
        <strain evidence="4">K</strain>
    </source>
</reference>
<dbReference type="InterPro" id="IPR011050">
    <property type="entry name" value="Pectin_lyase_fold/virulence"/>
</dbReference>
<evidence type="ECO:0000313" key="4">
    <source>
        <dbReference type="EMBL" id="OHT15813.1"/>
    </source>
</evidence>
<comment type="caution">
    <text evidence="4">The sequence shown here is derived from an EMBL/GenBank/DDBJ whole genome shotgun (WGS) entry which is preliminary data.</text>
</comment>
<dbReference type="EMBL" id="MLAK01000185">
    <property type="protein sequence ID" value="OHT15813.1"/>
    <property type="molecule type" value="Genomic_DNA"/>
</dbReference>
<dbReference type="AlphaFoldDB" id="A0A1J4L1P4"/>
<dbReference type="VEuPathDB" id="TrichDB:TRFO_42288"/>
<feature type="compositionally biased region" description="Low complexity" evidence="2">
    <location>
        <begin position="174"/>
        <end position="202"/>
    </location>
</feature>
<proteinExistence type="predicted"/>
<evidence type="ECO:0000256" key="1">
    <source>
        <dbReference type="ARBA" id="ARBA00022737"/>
    </source>
</evidence>
<dbReference type="GO" id="GO:0006511">
    <property type="term" value="P:ubiquitin-dependent protein catabolic process"/>
    <property type="evidence" value="ECO:0007669"/>
    <property type="project" value="TreeGrafter"/>
</dbReference>
<evidence type="ECO:0000313" key="5">
    <source>
        <dbReference type="Proteomes" id="UP000179807"/>
    </source>
</evidence>
<gene>
    <name evidence="4" type="ORF">TRFO_42288</name>
</gene>
<feature type="domain" description="Right handed beta helix" evidence="3">
    <location>
        <begin position="842"/>
        <end position="971"/>
    </location>
</feature>
<feature type="region of interest" description="Disordered" evidence="2">
    <location>
        <begin position="1"/>
        <end position="46"/>
    </location>
</feature>
<dbReference type="SUPFAM" id="SSF51126">
    <property type="entry name" value="Pectin lyase-like"/>
    <property type="match status" value="3"/>
</dbReference>
<dbReference type="GeneID" id="94848943"/>
<dbReference type="InterPro" id="IPR006626">
    <property type="entry name" value="PbH1"/>
</dbReference>
<dbReference type="InterPro" id="IPR051550">
    <property type="entry name" value="SCF-Subunits/Alg-Epimerases"/>
</dbReference>
<dbReference type="InterPro" id="IPR012334">
    <property type="entry name" value="Pectin_lyas_fold"/>
</dbReference>
<dbReference type="PANTHER" id="PTHR22990:SF15">
    <property type="entry name" value="F-BOX ONLY PROTEIN 10"/>
    <property type="match status" value="1"/>
</dbReference>
<feature type="region of interest" description="Disordered" evidence="2">
    <location>
        <begin position="174"/>
        <end position="215"/>
    </location>
</feature>
<keyword evidence="5" id="KW-1185">Reference proteome</keyword>
<keyword evidence="1" id="KW-0677">Repeat</keyword>
<dbReference type="InterPro" id="IPR039448">
    <property type="entry name" value="Beta_helix"/>
</dbReference>
<evidence type="ECO:0000256" key="2">
    <source>
        <dbReference type="SAM" id="MobiDB-lite"/>
    </source>
</evidence>
<dbReference type="OrthoDB" id="10619779at2759"/>
<evidence type="ECO:0000259" key="3">
    <source>
        <dbReference type="Pfam" id="PF13229"/>
    </source>
</evidence>
<protein>
    <recommendedName>
        <fullName evidence="3">Right handed beta helix domain-containing protein</fullName>
    </recommendedName>
</protein>
<dbReference type="RefSeq" id="XP_068368949.1">
    <property type="nucleotide sequence ID" value="XM_068514239.1"/>
</dbReference>
<organism evidence="4 5">
    <name type="scientific">Tritrichomonas foetus</name>
    <dbReference type="NCBI Taxonomy" id="1144522"/>
    <lineage>
        <taxon>Eukaryota</taxon>
        <taxon>Metamonada</taxon>
        <taxon>Parabasalia</taxon>
        <taxon>Tritrichomonadida</taxon>
        <taxon>Tritrichomonadidae</taxon>
        <taxon>Tritrichomonas</taxon>
    </lineage>
</organism>
<dbReference type="PANTHER" id="PTHR22990">
    <property type="entry name" value="F-BOX ONLY PROTEIN"/>
    <property type="match status" value="1"/>
</dbReference>
<sequence length="982" mass="104202">MTTPNKLNIPPPNAAGIPQPLLPKISSGNPMQIPPALNQGGIPPPKFSTANQISKPLVNPTSFAANPILTTAGVSNFRSPSPTFQRAPGLTQSGSFYSGSSFNRNPTNPVGAPLSPSGTSSIPAFPVNAPLRSSYSPIFSGGSTAVTVPSPIIAGPPAPVREIVIAQPVDQSPLTATPSVSPSVSPSISPSVSPSLTSSIPSTNPPSIPTSLQQQSEPVLTHQPIGSQTQQAVIVSAKSPRPFTGRRPNLAPELQHVYVDCADIPEFNLTEFPTNQPDQVPQIIVNPSDSLKQVIDNAPEYSIIIIKSGKYTCSLNISKSLRFIAEGKVSIRSDGSSETVTVTNGVVSFDGFHIKQKVSHLHGNIKVNGNGRLELTNCTLSTVNRGTIVTRNTALLRIINCLVKSDQCSAIIAIDTSEVFIDKCTIGYSNEICVTFGGSSRGIVQLTTFQHCNRGALTSLQNSQLFVDSCKFDDCFCQVGSTGKTNVVKGCTFTSSAKTTGNGQPNVTYGLIATLSAHALFAGNKIIQSTIDCREQSDVQNYLNIYEHSTLLVWGNSVVVAERETFGGQTSAAVSVSHNARLDLRNSVFSKVSGCAVVSYGMTNTSITNCIFESIAQASILAHSGCDIRARDCQINSPQYTPLVFNQANKIELIRVACKGGAASGLESNDTKELILEECSFQAFHKCGMIATNTKVVATSLDIFNNLFSGIHLSHSILSVNKGNITHNAKGGLFACQESEFTLDNVNFVNNIWSAIHIEANSSATITNCAFAENSLAVNAAGKAVLTGCRIYNQPSSALQITGAVTMNECEFSNNGIAALVVDNGHFECQKVKYLHNIIHVEVTRSAESSFSSCIFDGATGETGIHVSRSSKCNLTECTISNSSRAALISDAETNIVQCVITNSALTGVVCGGNSLGKVENCIFDNNGEGGVQCLGGKPVIRNNVFKNQKIYGIYVAKVASPEMIEQNQFEAIQLSHIYHEP</sequence>
<dbReference type="Proteomes" id="UP000179807">
    <property type="component" value="Unassembled WGS sequence"/>
</dbReference>
<feature type="domain" description="Right handed beta helix" evidence="3">
    <location>
        <begin position="710"/>
        <end position="840"/>
    </location>
</feature>
<feature type="domain" description="Right handed beta helix" evidence="3">
    <location>
        <begin position="365"/>
        <end position="526"/>
    </location>
</feature>
<dbReference type="Pfam" id="PF13229">
    <property type="entry name" value="Beta_helix"/>
    <property type="match status" value="3"/>
</dbReference>
<dbReference type="Gene3D" id="2.160.20.10">
    <property type="entry name" value="Single-stranded right-handed beta-helix, Pectin lyase-like"/>
    <property type="match status" value="2"/>
</dbReference>
<name>A0A1J4L1P4_9EUKA</name>